<organism evidence="2 3">
    <name type="scientific">Nocardiopsis mwathae</name>
    <dbReference type="NCBI Taxonomy" id="1472723"/>
    <lineage>
        <taxon>Bacteria</taxon>
        <taxon>Bacillati</taxon>
        <taxon>Actinomycetota</taxon>
        <taxon>Actinomycetes</taxon>
        <taxon>Streptosporangiales</taxon>
        <taxon>Nocardiopsidaceae</taxon>
        <taxon>Nocardiopsis</taxon>
    </lineage>
</organism>
<reference evidence="2 3" key="1">
    <citation type="submission" date="2020-08" db="EMBL/GenBank/DDBJ databases">
        <title>Sequencing the genomes of 1000 actinobacteria strains.</title>
        <authorList>
            <person name="Klenk H.-P."/>
        </authorList>
    </citation>
    <scope>NUCLEOTIDE SEQUENCE [LARGE SCALE GENOMIC DNA]</scope>
    <source>
        <strain evidence="2 3">DSM 46659</strain>
    </source>
</reference>
<proteinExistence type="predicted"/>
<sequence length="69" mass="7149">MFLRISGNRPRTRRPQALRPLVLFVIVVMVALGLSVGGEGIATALLISLGALALTADLTPRLAPAEGVG</sequence>
<evidence type="ECO:0000313" key="3">
    <source>
        <dbReference type="Proteomes" id="UP000546642"/>
    </source>
</evidence>
<keyword evidence="1" id="KW-1133">Transmembrane helix</keyword>
<comment type="caution">
    <text evidence="2">The sequence shown here is derived from an EMBL/GenBank/DDBJ whole genome shotgun (WGS) entry which is preliminary data.</text>
</comment>
<keyword evidence="1" id="KW-0812">Transmembrane</keyword>
<dbReference type="AlphaFoldDB" id="A0A7W9YH30"/>
<dbReference type="EMBL" id="JACHDS010000001">
    <property type="protein sequence ID" value="MBB6171959.1"/>
    <property type="molecule type" value="Genomic_DNA"/>
</dbReference>
<evidence type="ECO:0000256" key="1">
    <source>
        <dbReference type="SAM" id="Phobius"/>
    </source>
</evidence>
<keyword evidence="1" id="KW-0472">Membrane</keyword>
<evidence type="ECO:0000313" key="2">
    <source>
        <dbReference type="EMBL" id="MBB6171959.1"/>
    </source>
</evidence>
<feature type="transmembrane region" description="Helical" evidence="1">
    <location>
        <begin position="21"/>
        <end position="54"/>
    </location>
</feature>
<name>A0A7W9YH30_9ACTN</name>
<dbReference type="RefSeq" id="WP_184075283.1">
    <property type="nucleotide sequence ID" value="NZ_JACHDS010000001.1"/>
</dbReference>
<dbReference type="Proteomes" id="UP000546642">
    <property type="component" value="Unassembled WGS sequence"/>
</dbReference>
<accession>A0A7W9YH30</accession>
<protein>
    <submittedName>
        <fullName evidence="2">Uncharacterized protein</fullName>
    </submittedName>
</protein>
<gene>
    <name evidence="2" type="ORF">HNR23_002019</name>
</gene>
<keyword evidence="3" id="KW-1185">Reference proteome</keyword>